<accession>A0A433QA50</accession>
<gene>
    <name evidence="1" type="ORF">BC938DRAFT_484293</name>
</gene>
<proteinExistence type="predicted"/>
<dbReference type="EMBL" id="RBNJ01009935">
    <property type="protein sequence ID" value="RUS26666.1"/>
    <property type="molecule type" value="Genomic_DNA"/>
</dbReference>
<comment type="caution">
    <text evidence="1">The sequence shown here is derived from an EMBL/GenBank/DDBJ whole genome shotgun (WGS) entry which is preliminary data.</text>
</comment>
<reference evidence="1 2" key="1">
    <citation type="journal article" date="2018" name="New Phytol.">
        <title>Phylogenomics of Endogonaceae and evolution of mycorrhizas within Mucoromycota.</title>
        <authorList>
            <person name="Chang Y."/>
            <person name="Desiro A."/>
            <person name="Na H."/>
            <person name="Sandor L."/>
            <person name="Lipzen A."/>
            <person name="Clum A."/>
            <person name="Barry K."/>
            <person name="Grigoriev I.V."/>
            <person name="Martin F.M."/>
            <person name="Stajich J.E."/>
            <person name="Smith M.E."/>
            <person name="Bonito G."/>
            <person name="Spatafora J.W."/>
        </authorList>
    </citation>
    <scope>NUCLEOTIDE SEQUENCE [LARGE SCALE GENOMIC DNA]</scope>
    <source>
        <strain evidence="1 2">AD002</strain>
    </source>
</reference>
<evidence type="ECO:0000313" key="1">
    <source>
        <dbReference type="EMBL" id="RUS26666.1"/>
    </source>
</evidence>
<sequence length="169" mass="17818">MTRTGIILPSTRIRTGMGTIGAGDGGRPPGSCIELVAFGTLTQHNASYSSPTPTPFPFLFLRPVLNAPMTAVGGGEVEAGVAGWDEWCKSVGEGDGKQRGKVDQHHYCATCPITDYQFTHSPATTTRFAQSSPSVCLGSPILVPDSSSRDPPPFPLDVSIVEVMGRDLV</sequence>
<keyword evidence="2" id="KW-1185">Reference proteome</keyword>
<protein>
    <submittedName>
        <fullName evidence="1">Uncharacterized protein</fullName>
    </submittedName>
</protein>
<name>A0A433QA50_9FUNG</name>
<organism evidence="1 2">
    <name type="scientific">Jimgerdemannia flammicorona</name>
    <dbReference type="NCBI Taxonomy" id="994334"/>
    <lineage>
        <taxon>Eukaryota</taxon>
        <taxon>Fungi</taxon>
        <taxon>Fungi incertae sedis</taxon>
        <taxon>Mucoromycota</taxon>
        <taxon>Mucoromycotina</taxon>
        <taxon>Endogonomycetes</taxon>
        <taxon>Endogonales</taxon>
        <taxon>Endogonaceae</taxon>
        <taxon>Jimgerdemannia</taxon>
    </lineage>
</organism>
<dbReference type="Proteomes" id="UP000274822">
    <property type="component" value="Unassembled WGS sequence"/>
</dbReference>
<evidence type="ECO:0000313" key="2">
    <source>
        <dbReference type="Proteomes" id="UP000274822"/>
    </source>
</evidence>
<dbReference type="AlphaFoldDB" id="A0A433QA50"/>